<evidence type="ECO:0000313" key="1">
    <source>
        <dbReference type="EMBL" id="BAS67186.1"/>
    </source>
</evidence>
<reference evidence="1 2" key="1">
    <citation type="journal article" date="2000" name="Mar. Ecol. Prog. Ser.">
        <title>Phylogenetic characterization of endosymbionts in three hydrothermal vent mussels: influence on host distributions.</title>
        <authorList>
            <person name="Fujiwara Y."/>
            <person name="Takai K."/>
            <person name="Uematsu K."/>
            <person name="Tsuchida S."/>
            <person name="Hunt J.C."/>
            <person name="Hashimoto J."/>
        </authorList>
    </citation>
    <scope>NUCLEOTIDE SEQUENCE [LARGE SCALE GENOMIC DNA]</scope>
    <source>
        <strain evidence="1 2">Myojin Knoll</strain>
    </source>
</reference>
<name>A0A0P0UQA2_9GAMM</name>
<dbReference type="KEGG" id="ebh:BSEPE_0162"/>
<gene>
    <name evidence="1" type="ORF">BSEPE_0162</name>
</gene>
<dbReference type="AlphaFoldDB" id="A0A0P0UQA2"/>
<dbReference type="EMBL" id="AP013042">
    <property type="protein sequence ID" value="BAS67186.1"/>
    <property type="molecule type" value="Genomic_DNA"/>
</dbReference>
<organism evidence="1 2">
    <name type="scientific">endosymbiont of Bathymodiolus septemdierum str. Myojin knoll</name>
    <dbReference type="NCBI Taxonomy" id="1303921"/>
    <lineage>
        <taxon>Bacteria</taxon>
        <taxon>Pseudomonadati</taxon>
        <taxon>Pseudomonadota</taxon>
        <taxon>Gammaproteobacteria</taxon>
        <taxon>sulfur-oxidizing symbionts</taxon>
    </lineage>
</organism>
<dbReference type="RefSeq" id="WP_157059356.1">
    <property type="nucleotide sequence ID" value="NZ_AP013042.1"/>
</dbReference>
<keyword evidence="2" id="KW-1185">Reference proteome</keyword>
<protein>
    <submittedName>
        <fullName evidence="1">Uncharacterized protein</fullName>
    </submittedName>
</protein>
<reference evidence="1 2" key="2">
    <citation type="journal article" date="2016" name="ISME J.">
        <title>Heterogeneous composition of key metabolic gene clusters in a vent mussel symbiont population.</title>
        <authorList>
            <person name="Ikuta T."/>
            <person name="Takaki Y."/>
            <person name="Nagai Y."/>
            <person name="Shimamura S."/>
            <person name="Tsuda M."/>
            <person name="Kawagucci S."/>
            <person name="Aoki Y."/>
            <person name="Inoue K."/>
            <person name="Teruya M."/>
            <person name="Satou K."/>
            <person name="Teruya K."/>
            <person name="Shimoji M."/>
            <person name="Tamotsu H."/>
            <person name="Hirano T."/>
            <person name="Maruyama T."/>
            <person name="Yoshida T."/>
        </authorList>
    </citation>
    <scope>NUCLEOTIDE SEQUENCE [LARGE SCALE GENOMIC DNA]</scope>
    <source>
        <strain evidence="1 2">Myojin Knoll</strain>
    </source>
</reference>
<evidence type="ECO:0000313" key="2">
    <source>
        <dbReference type="Proteomes" id="UP000067399"/>
    </source>
</evidence>
<dbReference type="Proteomes" id="UP000067399">
    <property type="component" value="Chromosome"/>
</dbReference>
<sequence>MTIHSGLLMHMENVKEQTGQDWENENDFNPSFAATKMIPYDIEALNKEDN</sequence>
<proteinExistence type="predicted"/>
<accession>A0A0P0UQA2</accession>